<dbReference type="InterPro" id="IPR001227">
    <property type="entry name" value="Ac_transferase_dom_sf"/>
</dbReference>
<name>A2SZ50_9HYPO</name>
<evidence type="ECO:0000313" key="4">
    <source>
        <dbReference type="EMBL" id="ABD33805.1"/>
    </source>
</evidence>
<dbReference type="Gene3D" id="3.30.70.3290">
    <property type="match status" value="1"/>
</dbReference>
<accession>A2SZ50</accession>
<dbReference type="Gene3D" id="3.40.366.10">
    <property type="entry name" value="Malonyl-Coenzyme A Acyl Carrier Protein, domain 2"/>
    <property type="match status" value="1"/>
</dbReference>
<dbReference type="EMBL" id="DQ372866">
    <property type="protein sequence ID" value="ABD33805.1"/>
    <property type="molecule type" value="Genomic_DNA"/>
</dbReference>
<dbReference type="GO" id="GO:0004312">
    <property type="term" value="F:fatty acid synthase activity"/>
    <property type="evidence" value="ECO:0007669"/>
    <property type="project" value="TreeGrafter"/>
</dbReference>
<dbReference type="SUPFAM" id="SSF53901">
    <property type="entry name" value="Thiolase-like"/>
    <property type="match status" value="1"/>
</dbReference>
<proteinExistence type="predicted"/>
<feature type="domain" description="Ketosynthase family 3 (KS3)" evidence="3">
    <location>
        <begin position="1"/>
        <end position="139"/>
    </location>
</feature>
<dbReference type="CDD" id="cd00833">
    <property type="entry name" value="PKS"/>
    <property type="match status" value="1"/>
</dbReference>
<evidence type="ECO:0000259" key="3">
    <source>
        <dbReference type="PROSITE" id="PS52004"/>
    </source>
</evidence>
<organism evidence="4">
    <name type="scientific">Acremonium sp. BCC 9275</name>
    <dbReference type="NCBI Taxonomy" id="369828"/>
    <lineage>
        <taxon>Eukaryota</taxon>
        <taxon>Fungi</taxon>
        <taxon>Dikarya</taxon>
        <taxon>Ascomycota</taxon>
        <taxon>Pezizomycotina</taxon>
        <taxon>Sordariomycetes</taxon>
        <taxon>Hypocreomycetidae</taxon>
        <taxon>Hypocreales</taxon>
        <taxon>Hypocreales incertae sedis</taxon>
        <taxon>Acremonium</taxon>
    </lineage>
</organism>
<dbReference type="InterPro" id="IPR020841">
    <property type="entry name" value="PKS_Beta-ketoAc_synthase_dom"/>
</dbReference>
<protein>
    <submittedName>
        <fullName evidence="4">Polyketide synthase AcrF1R2A5</fullName>
    </submittedName>
</protein>
<dbReference type="InterPro" id="IPR050091">
    <property type="entry name" value="PKS_NRPS_Biosynth_Enz"/>
</dbReference>
<dbReference type="InterPro" id="IPR016039">
    <property type="entry name" value="Thiolase-like"/>
</dbReference>
<dbReference type="GO" id="GO:0006633">
    <property type="term" value="P:fatty acid biosynthetic process"/>
    <property type="evidence" value="ECO:0007669"/>
    <property type="project" value="TreeGrafter"/>
</dbReference>
<dbReference type="PANTHER" id="PTHR43775:SF29">
    <property type="entry name" value="ASPERFURANONE POLYKETIDE SYNTHASE AFOG-RELATED"/>
    <property type="match status" value="1"/>
</dbReference>
<dbReference type="Pfam" id="PF02801">
    <property type="entry name" value="Ketoacyl-synt_C"/>
    <property type="match status" value="1"/>
</dbReference>
<keyword evidence="1" id="KW-0596">Phosphopantetheine</keyword>
<keyword evidence="2" id="KW-0597">Phosphoprotein</keyword>
<feature type="non-terminal residue" evidence="4">
    <location>
        <position position="324"/>
    </location>
</feature>
<dbReference type="PANTHER" id="PTHR43775">
    <property type="entry name" value="FATTY ACID SYNTHASE"/>
    <property type="match status" value="1"/>
</dbReference>
<evidence type="ECO:0000256" key="2">
    <source>
        <dbReference type="ARBA" id="ARBA00022553"/>
    </source>
</evidence>
<dbReference type="AlphaFoldDB" id="A2SZ50"/>
<dbReference type="GO" id="GO:0044550">
    <property type="term" value="P:secondary metabolite biosynthetic process"/>
    <property type="evidence" value="ECO:0007669"/>
    <property type="project" value="TreeGrafter"/>
</dbReference>
<dbReference type="InterPro" id="IPR032821">
    <property type="entry name" value="PKS_assoc"/>
</dbReference>
<dbReference type="PROSITE" id="PS52004">
    <property type="entry name" value="KS3_2"/>
    <property type="match status" value="1"/>
</dbReference>
<dbReference type="SMART" id="SM00825">
    <property type="entry name" value="PKS_KS"/>
    <property type="match status" value="1"/>
</dbReference>
<dbReference type="Gene3D" id="3.40.47.10">
    <property type="match status" value="1"/>
</dbReference>
<dbReference type="InterPro" id="IPR014031">
    <property type="entry name" value="Ketoacyl_synth_C"/>
</dbReference>
<reference evidence="4" key="1">
    <citation type="submission" date="2006-01" db="EMBL/GenBank/DDBJ databases">
        <title>Diversity of polyketide synthase genes in fungi isolated in Thailand.</title>
        <authorList>
            <person name="Sengpanich N."/>
            <person name="Amnuaykanjanasin A."/>
        </authorList>
    </citation>
    <scope>NUCLEOTIDE SEQUENCE</scope>
    <source>
        <strain evidence="4">BCC 9275</strain>
    </source>
</reference>
<sequence length="324" mass="34791">EGHGTGTSVGDPIEIGAIAKGLGRDGQIDQPLLVGSVKTAIGHTEAASGLASIIKVVMGLEKGLIPPNCNFARPSRKPDLTKWGIEVMCYHSCSNTACPANNAQIPTTLQQWPSKGNIRRASINNFGFGGANAHVVIEEYKPNLHPTSLSTNGILVNDKHSIRTNGVSNGHTPHIISSKPEPCQTGTNVNENSKRVFTHSLTNGHAIKPDTSMDFEVCNTNGNTTITTSRVFMVSAKDEEGCRQIVARLREHLVSSEPNEPDQLMKNLAFTLGSRRSKLPWVAAHFAGDLTSLRNALDSESFAPVRMSAKPRIGLVFTGQGAQW</sequence>
<evidence type="ECO:0000256" key="1">
    <source>
        <dbReference type="ARBA" id="ARBA00022450"/>
    </source>
</evidence>
<feature type="non-terminal residue" evidence="4">
    <location>
        <position position="1"/>
    </location>
</feature>
<dbReference type="Pfam" id="PF16197">
    <property type="entry name" value="KAsynt_C_assoc"/>
    <property type="match status" value="1"/>
</dbReference>